<name>A0A9N8QER3_9BASI</name>
<evidence type="ECO:0000256" key="6">
    <source>
        <dbReference type="ARBA" id="ARBA00022963"/>
    </source>
</evidence>
<dbReference type="Gene3D" id="3.40.50.1820">
    <property type="entry name" value="alpha/beta hydrolase"/>
    <property type="match status" value="1"/>
</dbReference>
<comment type="caution">
    <text evidence="9">The sequence shown here is derived from an EMBL/GenBank/DDBJ whole genome shotgun (WGS) entry which is preliminary data.</text>
</comment>
<comment type="catalytic activity">
    <reaction evidence="1">
        <text>a triacylglycerol + H2O = a diacylglycerol + a fatty acid + H(+)</text>
        <dbReference type="Rhea" id="RHEA:12044"/>
        <dbReference type="ChEBI" id="CHEBI:15377"/>
        <dbReference type="ChEBI" id="CHEBI:15378"/>
        <dbReference type="ChEBI" id="CHEBI:17855"/>
        <dbReference type="ChEBI" id="CHEBI:18035"/>
        <dbReference type="ChEBI" id="CHEBI:28868"/>
        <dbReference type="EC" id="3.1.1.3"/>
    </reaction>
</comment>
<keyword evidence="4" id="KW-0964">Secreted</keyword>
<proteinExistence type="predicted"/>
<evidence type="ECO:0000256" key="5">
    <source>
        <dbReference type="ARBA" id="ARBA00022801"/>
    </source>
</evidence>
<evidence type="ECO:0000313" key="10">
    <source>
        <dbReference type="Proteomes" id="UP000836404"/>
    </source>
</evidence>
<dbReference type="PANTHER" id="PTHR34853">
    <property type="match status" value="1"/>
</dbReference>
<evidence type="ECO:0000256" key="7">
    <source>
        <dbReference type="ARBA" id="ARBA00023098"/>
    </source>
</evidence>
<feature type="signal peptide" evidence="8">
    <location>
        <begin position="1"/>
        <end position="20"/>
    </location>
</feature>
<organism evidence="9 10">
    <name type="scientific">Tilletia laevis</name>
    <dbReference type="NCBI Taxonomy" id="157183"/>
    <lineage>
        <taxon>Eukaryota</taxon>
        <taxon>Fungi</taxon>
        <taxon>Dikarya</taxon>
        <taxon>Basidiomycota</taxon>
        <taxon>Ustilaginomycotina</taxon>
        <taxon>Exobasidiomycetes</taxon>
        <taxon>Tilletiales</taxon>
        <taxon>Tilletiaceae</taxon>
        <taxon>Tilletia</taxon>
    </lineage>
</organism>
<keyword evidence="6" id="KW-0442">Lipid degradation</keyword>
<dbReference type="AlphaFoldDB" id="A0A9N8QER3"/>
<dbReference type="InterPro" id="IPR029058">
    <property type="entry name" value="AB_hydrolase_fold"/>
</dbReference>
<evidence type="ECO:0000256" key="3">
    <source>
        <dbReference type="ARBA" id="ARBA00013279"/>
    </source>
</evidence>
<evidence type="ECO:0000256" key="2">
    <source>
        <dbReference type="ARBA" id="ARBA00004613"/>
    </source>
</evidence>
<dbReference type="Pfam" id="PF03583">
    <property type="entry name" value="LIP"/>
    <property type="match status" value="1"/>
</dbReference>
<dbReference type="InterPro" id="IPR005152">
    <property type="entry name" value="Lipase_secreted"/>
</dbReference>
<dbReference type="GO" id="GO:0004806">
    <property type="term" value="F:triacylglycerol lipase activity"/>
    <property type="evidence" value="ECO:0007669"/>
    <property type="project" value="UniProtKB-UniRule"/>
</dbReference>
<sequence>MRFSRSLAVFSALLTSAALAAPSYRLSPGLPSEDPFYKPPFGWCARKNGAILRTRQVTPSKENVKAAYQMHLDIPPQSPAKIISLQLPEDSASIDCAPSSALIRDSTSAFASQMPAEDLGLDQSLKNGYYVNIPDHEGSRALVFIGPAEGHAVLDSLKAVTRFPTAIPGVNRRTPIVLGGYSGGAHATSWASSFHPTYAASLNILGQVIGGTPVNTSRTSYFLNSSHNILLTLPSTLNSRYNAYPDVKRWLDKMAYPNGTALLQEIQQSSNCLMQVVIRYAYRDTYTYFKEGVFEGAAVRQRLAENYLGSDGSTLKVKTIMYHSDTDDVIPVVDAKNYAKDQCAKGASVKFILDTDRSHTEEHFARADDFAMWMDSFHKGTADASCVQ</sequence>
<dbReference type="SUPFAM" id="SSF53474">
    <property type="entry name" value="alpha/beta-Hydrolases"/>
    <property type="match status" value="1"/>
</dbReference>
<keyword evidence="7" id="KW-0443">Lipid metabolism</keyword>
<dbReference type="EC" id="3.1.1.3" evidence="3"/>
<evidence type="ECO:0000256" key="8">
    <source>
        <dbReference type="SAM" id="SignalP"/>
    </source>
</evidence>
<protein>
    <recommendedName>
        <fullName evidence="3">triacylglycerol lipase</fullName>
        <ecNumber evidence="3">3.1.1.3</ecNumber>
    </recommendedName>
</protein>
<reference evidence="9 10" key="1">
    <citation type="submission" date="2020-10" db="EMBL/GenBank/DDBJ databases">
        <authorList>
            <person name="Sedaghatjoo S."/>
        </authorList>
    </citation>
    <scope>NUCLEOTIDE SEQUENCE [LARGE SCALE GENOMIC DNA]</scope>
    <source>
        <strain evidence="9 10">LLFL</strain>
    </source>
</reference>
<dbReference type="GO" id="GO:0005576">
    <property type="term" value="C:extracellular region"/>
    <property type="evidence" value="ECO:0007669"/>
    <property type="project" value="UniProtKB-SubCell"/>
</dbReference>
<keyword evidence="10" id="KW-1185">Reference proteome</keyword>
<keyword evidence="8" id="KW-0732">Signal</keyword>
<dbReference type="PANTHER" id="PTHR34853:SF1">
    <property type="entry name" value="LIPASE 5"/>
    <property type="match status" value="1"/>
</dbReference>
<keyword evidence="5" id="KW-0378">Hydrolase</keyword>
<dbReference type="EMBL" id="CAJHJF010005091">
    <property type="protein sequence ID" value="CAD6947822.1"/>
    <property type="molecule type" value="Genomic_DNA"/>
</dbReference>
<dbReference type="Proteomes" id="UP000836404">
    <property type="component" value="Unassembled WGS sequence"/>
</dbReference>
<dbReference type="GO" id="GO:0016042">
    <property type="term" value="P:lipid catabolic process"/>
    <property type="evidence" value="ECO:0007669"/>
    <property type="project" value="UniProtKB-UniRule"/>
</dbReference>
<accession>A0A9N8QER3</accession>
<gene>
    <name evidence="9" type="ORF">JKILLFL_G1429</name>
</gene>
<dbReference type="Gene3D" id="1.10.260.130">
    <property type="match status" value="1"/>
</dbReference>
<comment type="subcellular location">
    <subcellularLocation>
        <location evidence="2">Secreted</location>
    </subcellularLocation>
</comment>
<evidence type="ECO:0000256" key="4">
    <source>
        <dbReference type="ARBA" id="ARBA00022525"/>
    </source>
</evidence>
<evidence type="ECO:0000256" key="1">
    <source>
        <dbReference type="ARBA" id="ARBA00001024"/>
    </source>
</evidence>
<feature type="chain" id="PRO_5046062462" description="triacylglycerol lipase" evidence="8">
    <location>
        <begin position="21"/>
        <end position="388"/>
    </location>
</feature>
<evidence type="ECO:0000313" key="9">
    <source>
        <dbReference type="EMBL" id="CAD6947822.1"/>
    </source>
</evidence>